<feature type="transmembrane region" description="Helical" evidence="5">
    <location>
        <begin position="227"/>
        <end position="249"/>
    </location>
</feature>
<feature type="transmembrane region" description="Helical" evidence="5">
    <location>
        <begin position="176"/>
        <end position="197"/>
    </location>
</feature>
<feature type="transmembrane region" description="Helical" evidence="5">
    <location>
        <begin position="327"/>
        <end position="343"/>
    </location>
</feature>
<reference evidence="7" key="1">
    <citation type="journal article" date="2014" name="Int. J. Syst. Evol. Microbiol.">
        <title>Complete genome sequence of Corynebacterium casei LMG S-19264T (=DSM 44701T), isolated from a smear-ripened cheese.</title>
        <authorList>
            <consortium name="US DOE Joint Genome Institute (JGI-PGF)"/>
            <person name="Walter F."/>
            <person name="Albersmeier A."/>
            <person name="Kalinowski J."/>
            <person name="Ruckert C."/>
        </authorList>
    </citation>
    <scope>NUCLEOTIDE SEQUENCE</scope>
    <source>
        <strain evidence="7">KCTC 42590</strain>
    </source>
</reference>
<keyword evidence="4 5" id="KW-0472">Membrane</keyword>
<dbReference type="Proteomes" id="UP000630923">
    <property type="component" value="Unassembled WGS sequence"/>
</dbReference>
<protein>
    <submittedName>
        <fullName evidence="7">Sodium ABC transporter permease</fullName>
    </submittedName>
</protein>
<dbReference type="PANTHER" id="PTHR43471:SF3">
    <property type="entry name" value="ABC TRANSPORTER PERMEASE PROTEIN NATB"/>
    <property type="match status" value="1"/>
</dbReference>
<keyword evidence="2 5" id="KW-0812">Transmembrane</keyword>
<evidence type="ECO:0000256" key="3">
    <source>
        <dbReference type="ARBA" id="ARBA00022989"/>
    </source>
</evidence>
<evidence type="ECO:0000256" key="2">
    <source>
        <dbReference type="ARBA" id="ARBA00022692"/>
    </source>
</evidence>
<evidence type="ECO:0000256" key="4">
    <source>
        <dbReference type="ARBA" id="ARBA00023136"/>
    </source>
</evidence>
<comment type="subcellular location">
    <subcellularLocation>
        <location evidence="1">Membrane</location>
        <topology evidence="1">Multi-pass membrane protein</topology>
    </subcellularLocation>
</comment>
<dbReference type="InterPro" id="IPR013525">
    <property type="entry name" value="ABC2_TM"/>
</dbReference>
<evidence type="ECO:0000256" key="5">
    <source>
        <dbReference type="SAM" id="Phobius"/>
    </source>
</evidence>
<evidence type="ECO:0000259" key="6">
    <source>
        <dbReference type="Pfam" id="PF12698"/>
    </source>
</evidence>
<name>A0A919E8D9_9PROT</name>
<dbReference type="GO" id="GO:0140359">
    <property type="term" value="F:ABC-type transporter activity"/>
    <property type="evidence" value="ECO:0007669"/>
    <property type="project" value="InterPro"/>
</dbReference>
<proteinExistence type="predicted"/>
<keyword evidence="3 5" id="KW-1133">Transmembrane helix</keyword>
<feature type="domain" description="ABC-2 type transporter transmembrane" evidence="6">
    <location>
        <begin position="28"/>
        <end position="365"/>
    </location>
</feature>
<sequence length="382" mass="42714">MMGPKATALATWTIFVKEMRETFRDKRAMITITLVSMLLPVAMMISVFYQADSLRQESAPRPINIIGGDYAPLLLQKLENVGYTYREDSNVHLIIPENYQELIETDTAPGLLIKADLSKDRLAVMTLEAILKDHRNTVSQQRIKSAGLPASLHTPFEIRVEDQNSVTMEQNLLREIAPLLVMLLLMTPIYGLMPASIDCTAGEKERNGLFPILLQPIPPLAIATGKWMMLVAVGMTGLTISVSTAYLCYLRLITLLDTTAFSIPFSVCIMFLVCAAPTVMLLSALMMGFASYAKSFKEGQTYVGLFSILPLTFIMGGYVVEERWRTFMPFWTEIQVIAALIAGETPPYAPWHFMIGVYAVIILLTLYWMSRTMNRNALKGAM</sequence>
<organism evidence="7 8">
    <name type="scientific">Kordiimonas sediminis</name>
    <dbReference type="NCBI Taxonomy" id="1735581"/>
    <lineage>
        <taxon>Bacteria</taxon>
        <taxon>Pseudomonadati</taxon>
        <taxon>Pseudomonadota</taxon>
        <taxon>Alphaproteobacteria</taxon>
        <taxon>Kordiimonadales</taxon>
        <taxon>Kordiimonadaceae</taxon>
        <taxon>Kordiimonas</taxon>
    </lineage>
</organism>
<dbReference type="PANTHER" id="PTHR43471">
    <property type="entry name" value="ABC TRANSPORTER PERMEASE"/>
    <property type="match status" value="1"/>
</dbReference>
<feature type="transmembrane region" description="Helical" evidence="5">
    <location>
        <begin position="261"/>
        <end position="290"/>
    </location>
</feature>
<evidence type="ECO:0000313" key="8">
    <source>
        <dbReference type="Proteomes" id="UP000630923"/>
    </source>
</evidence>
<reference evidence="7" key="2">
    <citation type="submission" date="2020-09" db="EMBL/GenBank/DDBJ databases">
        <authorList>
            <person name="Sun Q."/>
            <person name="Kim S."/>
        </authorList>
    </citation>
    <scope>NUCLEOTIDE SEQUENCE</scope>
    <source>
        <strain evidence="7">KCTC 42590</strain>
    </source>
</reference>
<dbReference type="GO" id="GO:0016020">
    <property type="term" value="C:membrane"/>
    <property type="evidence" value="ECO:0007669"/>
    <property type="project" value="UniProtKB-SubCell"/>
</dbReference>
<feature type="transmembrane region" description="Helical" evidence="5">
    <location>
        <begin position="349"/>
        <end position="369"/>
    </location>
</feature>
<feature type="transmembrane region" description="Helical" evidence="5">
    <location>
        <begin position="302"/>
        <end position="320"/>
    </location>
</feature>
<evidence type="ECO:0000313" key="7">
    <source>
        <dbReference type="EMBL" id="GHF24557.1"/>
    </source>
</evidence>
<feature type="transmembrane region" description="Helical" evidence="5">
    <location>
        <begin position="30"/>
        <end position="51"/>
    </location>
</feature>
<dbReference type="EMBL" id="BNCI01000002">
    <property type="protein sequence ID" value="GHF24557.1"/>
    <property type="molecule type" value="Genomic_DNA"/>
</dbReference>
<dbReference type="RefSeq" id="WP_191252341.1">
    <property type="nucleotide sequence ID" value="NZ_BNCI01000002.1"/>
</dbReference>
<accession>A0A919E8D9</accession>
<gene>
    <name evidence="7" type="primary">natB</name>
    <name evidence="7" type="ORF">GCM10017044_19030</name>
</gene>
<evidence type="ECO:0000256" key="1">
    <source>
        <dbReference type="ARBA" id="ARBA00004141"/>
    </source>
</evidence>
<keyword evidence="8" id="KW-1185">Reference proteome</keyword>
<dbReference type="AlphaFoldDB" id="A0A919E8D9"/>
<comment type="caution">
    <text evidence="7">The sequence shown here is derived from an EMBL/GenBank/DDBJ whole genome shotgun (WGS) entry which is preliminary data.</text>
</comment>
<dbReference type="Pfam" id="PF12698">
    <property type="entry name" value="ABC2_membrane_3"/>
    <property type="match status" value="1"/>
</dbReference>